<dbReference type="AlphaFoldDB" id="A0AAN9IHL8"/>
<evidence type="ECO:0000256" key="8">
    <source>
        <dbReference type="ARBA" id="ARBA00093763"/>
    </source>
</evidence>
<dbReference type="InterPro" id="IPR007855">
    <property type="entry name" value="RDRP"/>
</dbReference>
<dbReference type="PANTHER" id="PTHR23079:SF55">
    <property type="entry name" value="RNA-DIRECTED RNA POLYMERASE"/>
    <property type="match status" value="1"/>
</dbReference>
<evidence type="ECO:0000256" key="2">
    <source>
        <dbReference type="ARBA" id="ARBA00022484"/>
    </source>
</evidence>
<dbReference type="Proteomes" id="UP001359559">
    <property type="component" value="Unassembled WGS sequence"/>
</dbReference>
<evidence type="ECO:0000259" key="11">
    <source>
        <dbReference type="Pfam" id="PF05183"/>
    </source>
</evidence>
<evidence type="ECO:0000259" key="12">
    <source>
        <dbReference type="Pfam" id="PF26249"/>
    </source>
</evidence>
<feature type="domain" description="RDRP helical" evidence="13">
    <location>
        <begin position="99"/>
        <end position="158"/>
    </location>
</feature>
<dbReference type="GO" id="GO:0030422">
    <property type="term" value="P:siRNA processing"/>
    <property type="evidence" value="ECO:0007669"/>
    <property type="project" value="TreeGrafter"/>
</dbReference>
<evidence type="ECO:0000259" key="13">
    <source>
        <dbReference type="Pfam" id="PF26252"/>
    </source>
</evidence>
<keyword evidence="16" id="KW-1185">Reference proteome</keyword>
<evidence type="ECO:0000256" key="5">
    <source>
        <dbReference type="ARBA" id="ARBA00022884"/>
    </source>
</evidence>
<protein>
    <recommendedName>
        <fullName evidence="9">RNA-dependent RNA polymerase</fullName>
        <ecNumber evidence="9">2.7.7.48</ecNumber>
    </recommendedName>
</protein>
<evidence type="ECO:0000259" key="14">
    <source>
        <dbReference type="Pfam" id="PF26253"/>
    </source>
</evidence>
<accession>A0AAN9IHL8</accession>
<dbReference type="InterPro" id="IPR058697">
    <property type="entry name" value="RDRP3-5_N"/>
</dbReference>
<keyword evidence="3 9" id="KW-0808">Transferase</keyword>
<dbReference type="Pfam" id="PF26252">
    <property type="entry name" value="RdRP_helical"/>
    <property type="match status" value="1"/>
</dbReference>
<dbReference type="InterPro" id="IPR057596">
    <property type="entry name" value="RDRP_core"/>
</dbReference>
<dbReference type="EC" id="2.7.7.48" evidence="9"/>
<dbReference type="InterPro" id="IPR058751">
    <property type="entry name" value="RDRP_helical"/>
</dbReference>
<comment type="caution">
    <text evidence="15">The sequence shown here is derived from an EMBL/GenBank/DDBJ whole genome shotgun (WGS) entry which is preliminary data.</text>
</comment>
<evidence type="ECO:0000256" key="6">
    <source>
        <dbReference type="ARBA" id="ARBA00023158"/>
    </source>
</evidence>
<evidence type="ECO:0000256" key="3">
    <source>
        <dbReference type="ARBA" id="ARBA00022679"/>
    </source>
</evidence>
<dbReference type="Pfam" id="PF05183">
    <property type="entry name" value="RdRP"/>
    <property type="match status" value="1"/>
</dbReference>
<dbReference type="InterPro" id="IPR058752">
    <property type="entry name" value="RDRP_C_head"/>
</dbReference>
<evidence type="ECO:0000313" key="15">
    <source>
        <dbReference type="EMBL" id="KAK7272726.1"/>
    </source>
</evidence>
<feature type="compositionally biased region" description="Low complexity" evidence="10">
    <location>
        <begin position="72"/>
        <end position="81"/>
    </location>
</feature>
<keyword evidence="6 9" id="KW-0943">RNA-mediated gene silencing</keyword>
<comment type="catalytic activity">
    <reaction evidence="7 9">
        <text>RNA(n) + a ribonucleoside 5'-triphosphate = RNA(n+1) + diphosphate</text>
        <dbReference type="Rhea" id="RHEA:21248"/>
        <dbReference type="Rhea" id="RHEA-COMP:14527"/>
        <dbReference type="Rhea" id="RHEA-COMP:17342"/>
        <dbReference type="ChEBI" id="CHEBI:33019"/>
        <dbReference type="ChEBI" id="CHEBI:61557"/>
        <dbReference type="ChEBI" id="CHEBI:140395"/>
        <dbReference type="EC" id="2.7.7.48"/>
    </reaction>
</comment>
<dbReference type="GO" id="GO:0003723">
    <property type="term" value="F:RNA binding"/>
    <property type="evidence" value="ECO:0007669"/>
    <property type="project" value="UniProtKB-KW"/>
</dbReference>
<proteinExistence type="inferred from homology"/>
<dbReference type="Pfam" id="PF26249">
    <property type="entry name" value="4HB_RdRP3_N"/>
    <property type="match status" value="1"/>
</dbReference>
<evidence type="ECO:0000313" key="16">
    <source>
        <dbReference type="Proteomes" id="UP001359559"/>
    </source>
</evidence>
<dbReference type="GO" id="GO:0031380">
    <property type="term" value="C:nuclear RNA-directed RNA polymerase complex"/>
    <property type="evidence" value="ECO:0007669"/>
    <property type="project" value="TreeGrafter"/>
</dbReference>
<dbReference type="PANTHER" id="PTHR23079">
    <property type="entry name" value="RNA-DEPENDENT RNA POLYMERASE"/>
    <property type="match status" value="1"/>
</dbReference>
<dbReference type="Pfam" id="PF26253">
    <property type="entry name" value="RdRP_head"/>
    <property type="match status" value="1"/>
</dbReference>
<feature type="domain" description="RDRP core" evidence="11">
    <location>
        <begin position="187"/>
        <end position="827"/>
    </location>
</feature>
<evidence type="ECO:0000256" key="1">
    <source>
        <dbReference type="ARBA" id="ARBA00005762"/>
    </source>
</evidence>
<keyword evidence="4 9" id="KW-0548">Nucleotidyltransferase</keyword>
<reference evidence="15 16" key="1">
    <citation type="submission" date="2024-01" db="EMBL/GenBank/DDBJ databases">
        <title>The genomes of 5 underutilized Papilionoideae crops provide insights into root nodulation and disease resistance.</title>
        <authorList>
            <person name="Yuan L."/>
        </authorList>
    </citation>
    <scope>NUCLEOTIDE SEQUENCE [LARGE SCALE GENOMIC DNA]</scope>
    <source>
        <strain evidence="15">LY-2023</strain>
        <tissue evidence="15">Leaf</tissue>
    </source>
</reference>
<evidence type="ECO:0000256" key="7">
    <source>
        <dbReference type="ARBA" id="ARBA00048744"/>
    </source>
</evidence>
<name>A0AAN9IHL8_CLITE</name>
<comment type="similarity">
    <text evidence="1 9">Belongs to the RdRP family.</text>
</comment>
<evidence type="ECO:0000256" key="4">
    <source>
        <dbReference type="ARBA" id="ARBA00022695"/>
    </source>
</evidence>
<keyword evidence="5 9" id="KW-0694">RNA-binding</keyword>
<sequence>MAKNVALPTAVEDLINSICQNQNQPPPDSDIRQRLKDKGEEEAVKILKYISTRKITKTFSGYIVFMLNNNSHSPSQPSQSLPLPPYPTRPLSAPDPHSHLHALGQLEFRKAFLLLSYIGRQSLENVVSAEYIRHLKDMPMIEFERRIWVDVGKNYIQFESDRQVNLDWDSGKAHVYHCLVSSEGSLRLKGPVLQTARNHLQRSIGDDNVLQVKFSVNEDGDGTNMSIHKAYNLYGKFGKEGICVGLRLYRFFVFKDGGREGKKKESTASTVKCYFVRMKSYSSADESAFYILSNKTMSEARSLFMHAHTLPSLDKYMARFSLILSKTLKLDIDFSTVSIQPIEDVYCKDENGNIVYENEKPCILTDGTGFISEDLALLCPSNVSQGSNLENKHIKEIHNLVELGEMSKGMGEAQMSIHQPPLLIQCRLFHNGCAIKGTLLLNRKLPPRTIQARDSMIKVKTDSRLPNIQSINSMEVVNTSHKPNRAYLSKNLVALLSYGGVPNEFFMGILKSNLEDVGHVYSNRRAALKVCVNHGEMDEYIAAEMILCGIPLDEPYLRSHLSVLARKEKKRLRAGRLYVPDCFYLMGTVDPTPTRCLQENQVCIIHEYGQITGDVLVYRNPGLHFGDIHIMHATYVEELESYVGRSKYAIFFPCVGRRSVADEIAGGDFDGDMYWVSKHPELLQYFRKSDPWIENSALCNLVGSDSSDKKPNAFSEEELEEELFRLYLETRFQPSNTMGVAADSWMALMDRLLTLRNDITKEKERELVKENMLKLIDIYYVALDAPKKGGKKIQVPKDLAADLFPHYMEKDRSFTSTSILGLIYDKVGDWQTEEDKSGKEIRKLPCFDVEREKLPPSCVQKWEAQYEEYRKEMCRVLKDNPNQNDDADEVYKTYKRKLYDASEMEDSPKNIGDIFNEALALYCVSYDYAIRLQDRAKCGFAWKVAGSALTWLYAIKQNQRALNCAPSALHDIFGS</sequence>
<feature type="region of interest" description="Disordered" evidence="10">
    <location>
        <begin position="72"/>
        <end position="93"/>
    </location>
</feature>
<keyword evidence="2 9" id="KW-0696">RNA-directed RNA polymerase</keyword>
<comment type="function">
    <text evidence="8 9">Probably involved in the RNA silencing pathway and required for the generation of small interfering RNAs (siRNAs).</text>
</comment>
<feature type="domain" description="RDRP C-terminal head" evidence="14">
    <location>
        <begin position="882"/>
        <end position="965"/>
    </location>
</feature>
<dbReference type="GO" id="GO:0003968">
    <property type="term" value="F:RNA-directed RNA polymerase activity"/>
    <property type="evidence" value="ECO:0007669"/>
    <property type="project" value="UniProtKB-KW"/>
</dbReference>
<evidence type="ECO:0000256" key="10">
    <source>
        <dbReference type="SAM" id="MobiDB-lite"/>
    </source>
</evidence>
<gene>
    <name evidence="15" type="ORF">RJT34_29523</name>
</gene>
<evidence type="ECO:0000256" key="9">
    <source>
        <dbReference type="RuleBase" id="RU363098"/>
    </source>
</evidence>
<feature type="domain" description="RDRP3-5 N-terminal" evidence="12">
    <location>
        <begin position="4"/>
        <end position="70"/>
    </location>
</feature>
<dbReference type="EMBL" id="JAYKXN010000007">
    <property type="protein sequence ID" value="KAK7272726.1"/>
    <property type="molecule type" value="Genomic_DNA"/>
</dbReference>
<organism evidence="15 16">
    <name type="scientific">Clitoria ternatea</name>
    <name type="common">Butterfly pea</name>
    <dbReference type="NCBI Taxonomy" id="43366"/>
    <lineage>
        <taxon>Eukaryota</taxon>
        <taxon>Viridiplantae</taxon>
        <taxon>Streptophyta</taxon>
        <taxon>Embryophyta</taxon>
        <taxon>Tracheophyta</taxon>
        <taxon>Spermatophyta</taxon>
        <taxon>Magnoliopsida</taxon>
        <taxon>eudicotyledons</taxon>
        <taxon>Gunneridae</taxon>
        <taxon>Pentapetalae</taxon>
        <taxon>rosids</taxon>
        <taxon>fabids</taxon>
        <taxon>Fabales</taxon>
        <taxon>Fabaceae</taxon>
        <taxon>Papilionoideae</taxon>
        <taxon>50 kb inversion clade</taxon>
        <taxon>NPAAA clade</taxon>
        <taxon>indigoferoid/millettioid clade</taxon>
        <taxon>Phaseoleae</taxon>
        <taxon>Clitoria</taxon>
    </lineage>
</organism>